<protein>
    <submittedName>
        <fullName evidence="1">Uncharacterized protein</fullName>
    </submittedName>
</protein>
<accession>A0A383EXY1</accession>
<feature type="non-terminal residue" evidence="1">
    <location>
        <position position="36"/>
    </location>
</feature>
<dbReference type="AlphaFoldDB" id="A0A383EXY1"/>
<dbReference type="EMBL" id="UINC01229634">
    <property type="protein sequence ID" value="SVE61424.1"/>
    <property type="molecule type" value="Genomic_DNA"/>
</dbReference>
<sequence length="36" mass="4028">MSAPIKTQRNPSYPSCLPGSQVDNRFGNIFWLPHPA</sequence>
<reference evidence="1" key="1">
    <citation type="submission" date="2018-05" db="EMBL/GenBank/DDBJ databases">
        <authorList>
            <person name="Lanie J.A."/>
            <person name="Ng W.-L."/>
            <person name="Kazmierczak K.M."/>
            <person name="Andrzejewski T.M."/>
            <person name="Davidsen T.M."/>
            <person name="Wayne K.J."/>
            <person name="Tettelin H."/>
            <person name="Glass J.I."/>
            <person name="Rusch D."/>
            <person name="Podicherti R."/>
            <person name="Tsui H.-C.T."/>
            <person name="Winkler M.E."/>
        </authorList>
    </citation>
    <scope>NUCLEOTIDE SEQUENCE</scope>
</reference>
<name>A0A383EXY1_9ZZZZ</name>
<organism evidence="1">
    <name type="scientific">marine metagenome</name>
    <dbReference type="NCBI Taxonomy" id="408172"/>
    <lineage>
        <taxon>unclassified sequences</taxon>
        <taxon>metagenomes</taxon>
        <taxon>ecological metagenomes</taxon>
    </lineage>
</organism>
<gene>
    <name evidence="1" type="ORF">METZ01_LOCUS514278</name>
</gene>
<evidence type="ECO:0000313" key="1">
    <source>
        <dbReference type="EMBL" id="SVE61424.1"/>
    </source>
</evidence>
<proteinExistence type="predicted"/>